<evidence type="ECO:0008006" key="4">
    <source>
        <dbReference type="Google" id="ProtNLM"/>
    </source>
</evidence>
<feature type="chain" id="PRO_5047517545" description="Lipocalin-like domain-containing protein" evidence="1">
    <location>
        <begin position="23"/>
        <end position="172"/>
    </location>
</feature>
<dbReference type="Proteomes" id="UP001500298">
    <property type="component" value="Unassembled WGS sequence"/>
</dbReference>
<name>A0ABP9DGE9_9BACT</name>
<dbReference type="RefSeq" id="WP_345373278.1">
    <property type="nucleotide sequence ID" value="NZ_BAABJX010000046.1"/>
</dbReference>
<keyword evidence="3" id="KW-1185">Reference proteome</keyword>
<organism evidence="2 3">
    <name type="scientific">Algivirga pacifica</name>
    <dbReference type="NCBI Taxonomy" id="1162670"/>
    <lineage>
        <taxon>Bacteria</taxon>
        <taxon>Pseudomonadati</taxon>
        <taxon>Bacteroidota</taxon>
        <taxon>Cytophagia</taxon>
        <taxon>Cytophagales</taxon>
        <taxon>Flammeovirgaceae</taxon>
        <taxon>Algivirga</taxon>
    </lineage>
</organism>
<accession>A0ABP9DGE9</accession>
<evidence type="ECO:0000313" key="2">
    <source>
        <dbReference type="EMBL" id="GAA4843198.1"/>
    </source>
</evidence>
<comment type="caution">
    <text evidence="2">The sequence shown here is derived from an EMBL/GenBank/DDBJ whole genome shotgun (WGS) entry which is preliminary data.</text>
</comment>
<sequence>MKKLTNVWVLLALLLSAVFVSCEGDGPGDEIDPSENGIIGEWEAYDVSPILVGLGYDDSLYVKFNEDQTYEVKSYISGAEAILVGTYTQTKSTETDLWSITLNMSSLNGSPVDITSEGIFQVFDANPDSLWYEVSQTNPEISGVTAPSISAGFGSTSGGAFGEANIQKYRRK</sequence>
<gene>
    <name evidence="2" type="ORF">GCM10023331_30290</name>
</gene>
<proteinExistence type="predicted"/>
<protein>
    <recommendedName>
        <fullName evidence="4">Lipocalin-like domain-containing protein</fullName>
    </recommendedName>
</protein>
<reference evidence="3" key="1">
    <citation type="journal article" date="2019" name="Int. J. Syst. Evol. Microbiol.">
        <title>The Global Catalogue of Microorganisms (GCM) 10K type strain sequencing project: providing services to taxonomists for standard genome sequencing and annotation.</title>
        <authorList>
            <consortium name="The Broad Institute Genomics Platform"/>
            <consortium name="The Broad Institute Genome Sequencing Center for Infectious Disease"/>
            <person name="Wu L."/>
            <person name="Ma J."/>
        </authorList>
    </citation>
    <scope>NUCLEOTIDE SEQUENCE [LARGE SCALE GENOMIC DNA]</scope>
    <source>
        <strain evidence="3">JCM 18326</strain>
    </source>
</reference>
<dbReference type="EMBL" id="BAABJX010000046">
    <property type="protein sequence ID" value="GAA4843198.1"/>
    <property type="molecule type" value="Genomic_DNA"/>
</dbReference>
<evidence type="ECO:0000256" key="1">
    <source>
        <dbReference type="SAM" id="SignalP"/>
    </source>
</evidence>
<keyword evidence="1" id="KW-0732">Signal</keyword>
<evidence type="ECO:0000313" key="3">
    <source>
        <dbReference type="Proteomes" id="UP001500298"/>
    </source>
</evidence>
<dbReference type="PROSITE" id="PS51257">
    <property type="entry name" value="PROKAR_LIPOPROTEIN"/>
    <property type="match status" value="1"/>
</dbReference>
<feature type="signal peptide" evidence="1">
    <location>
        <begin position="1"/>
        <end position="22"/>
    </location>
</feature>